<dbReference type="PROSITE" id="PS51186">
    <property type="entry name" value="GNAT"/>
    <property type="match status" value="1"/>
</dbReference>
<feature type="region of interest" description="Disordered" evidence="4">
    <location>
        <begin position="784"/>
        <end position="836"/>
    </location>
</feature>
<accession>A0A2R6WIY4</accession>
<dbReference type="OMA" id="MFLERCV"/>
<evidence type="ECO:0000256" key="1">
    <source>
        <dbReference type="ARBA" id="ARBA00004123"/>
    </source>
</evidence>
<keyword evidence="2" id="KW-0227">DNA damage</keyword>
<dbReference type="InterPro" id="IPR051579">
    <property type="entry name" value="DDR_Transcriptional_Reg"/>
</dbReference>
<name>A0A2R6WIY4_MARPO</name>
<dbReference type="Pfam" id="PF16770">
    <property type="entry name" value="RTT107_BRCT_5"/>
    <property type="match status" value="1"/>
</dbReference>
<dbReference type="InterPro" id="IPR001357">
    <property type="entry name" value="BRCT_dom"/>
</dbReference>
<gene>
    <name evidence="7" type="ORF">MARPO_0085s0026</name>
</gene>
<dbReference type="Proteomes" id="UP000244005">
    <property type="component" value="Unassembled WGS sequence"/>
</dbReference>
<dbReference type="SMART" id="SM00292">
    <property type="entry name" value="BRCT"/>
    <property type="match status" value="2"/>
</dbReference>
<dbReference type="CDD" id="cd04301">
    <property type="entry name" value="NAT_SF"/>
    <property type="match status" value="1"/>
</dbReference>
<reference evidence="8" key="1">
    <citation type="journal article" date="2017" name="Cell">
        <title>Insights into land plant evolution garnered from the Marchantia polymorpha genome.</title>
        <authorList>
            <person name="Bowman J.L."/>
            <person name="Kohchi T."/>
            <person name="Yamato K.T."/>
            <person name="Jenkins J."/>
            <person name="Shu S."/>
            <person name="Ishizaki K."/>
            <person name="Yamaoka S."/>
            <person name="Nishihama R."/>
            <person name="Nakamura Y."/>
            <person name="Berger F."/>
            <person name="Adam C."/>
            <person name="Aki S.S."/>
            <person name="Althoff F."/>
            <person name="Araki T."/>
            <person name="Arteaga-Vazquez M.A."/>
            <person name="Balasubrmanian S."/>
            <person name="Barry K."/>
            <person name="Bauer D."/>
            <person name="Boehm C.R."/>
            <person name="Briginshaw L."/>
            <person name="Caballero-Perez J."/>
            <person name="Catarino B."/>
            <person name="Chen F."/>
            <person name="Chiyoda S."/>
            <person name="Chovatia M."/>
            <person name="Davies K.M."/>
            <person name="Delmans M."/>
            <person name="Demura T."/>
            <person name="Dierschke T."/>
            <person name="Dolan L."/>
            <person name="Dorantes-Acosta A.E."/>
            <person name="Eklund D.M."/>
            <person name="Florent S.N."/>
            <person name="Flores-Sandoval E."/>
            <person name="Fujiyama A."/>
            <person name="Fukuzawa H."/>
            <person name="Galik B."/>
            <person name="Grimanelli D."/>
            <person name="Grimwood J."/>
            <person name="Grossniklaus U."/>
            <person name="Hamada T."/>
            <person name="Haseloff J."/>
            <person name="Hetherington A.J."/>
            <person name="Higo A."/>
            <person name="Hirakawa Y."/>
            <person name="Hundley H.N."/>
            <person name="Ikeda Y."/>
            <person name="Inoue K."/>
            <person name="Inoue S.I."/>
            <person name="Ishida S."/>
            <person name="Jia Q."/>
            <person name="Kakita M."/>
            <person name="Kanazawa T."/>
            <person name="Kawai Y."/>
            <person name="Kawashima T."/>
            <person name="Kennedy M."/>
            <person name="Kinose K."/>
            <person name="Kinoshita T."/>
            <person name="Kohara Y."/>
            <person name="Koide E."/>
            <person name="Komatsu K."/>
            <person name="Kopischke S."/>
            <person name="Kubo M."/>
            <person name="Kyozuka J."/>
            <person name="Lagercrantz U."/>
            <person name="Lin S.S."/>
            <person name="Lindquist E."/>
            <person name="Lipzen A.M."/>
            <person name="Lu C.W."/>
            <person name="De Luna E."/>
            <person name="Martienssen R.A."/>
            <person name="Minamino N."/>
            <person name="Mizutani M."/>
            <person name="Mizutani M."/>
            <person name="Mochizuki N."/>
            <person name="Monte I."/>
            <person name="Mosher R."/>
            <person name="Nagasaki H."/>
            <person name="Nakagami H."/>
            <person name="Naramoto S."/>
            <person name="Nishitani K."/>
            <person name="Ohtani M."/>
            <person name="Okamoto T."/>
            <person name="Okumura M."/>
            <person name="Phillips J."/>
            <person name="Pollak B."/>
            <person name="Reinders A."/>
            <person name="Rovekamp M."/>
            <person name="Sano R."/>
            <person name="Sawa S."/>
            <person name="Schmid M.W."/>
            <person name="Shirakawa M."/>
            <person name="Solano R."/>
            <person name="Spunde A."/>
            <person name="Suetsugu N."/>
            <person name="Sugano S."/>
            <person name="Sugiyama A."/>
            <person name="Sun R."/>
            <person name="Suzuki Y."/>
            <person name="Takenaka M."/>
            <person name="Takezawa D."/>
            <person name="Tomogane H."/>
            <person name="Tsuzuki M."/>
            <person name="Ueda T."/>
            <person name="Umeda M."/>
            <person name="Ward J.M."/>
            <person name="Watanabe Y."/>
            <person name="Yazaki K."/>
            <person name="Yokoyama R."/>
            <person name="Yoshitake Y."/>
            <person name="Yotsui I."/>
            <person name="Zachgo S."/>
            <person name="Schmutz J."/>
        </authorList>
    </citation>
    <scope>NUCLEOTIDE SEQUENCE [LARGE SCALE GENOMIC DNA]</scope>
    <source>
        <strain evidence="8">Tak-1</strain>
    </source>
</reference>
<dbReference type="SUPFAM" id="SSF52113">
    <property type="entry name" value="BRCT domain"/>
    <property type="match status" value="2"/>
</dbReference>
<dbReference type="SUPFAM" id="SSF55729">
    <property type="entry name" value="Acyl-CoA N-acyltransferases (Nat)"/>
    <property type="match status" value="1"/>
</dbReference>
<protein>
    <recommendedName>
        <fullName evidence="9">BRCT domain-containing protein</fullName>
    </recommendedName>
</protein>
<proteinExistence type="predicted"/>
<feature type="compositionally biased region" description="Low complexity" evidence="4">
    <location>
        <begin position="617"/>
        <end position="629"/>
    </location>
</feature>
<evidence type="ECO:0000313" key="8">
    <source>
        <dbReference type="Proteomes" id="UP000244005"/>
    </source>
</evidence>
<feature type="compositionally biased region" description="Polar residues" evidence="4">
    <location>
        <begin position="786"/>
        <end position="802"/>
    </location>
</feature>
<keyword evidence="8" id="KW-1185">Reference proteome</keyword>
<keyword evidence="3" id="KW-0539">Nucleus</keyword>
<dbReference type="Gene3D" id="3.40.630.30">
    <property type="match status" value="1"/>
</dbReference>
<dbReference type="EMBL" id="KZ772757">
    <property type="protein sequence ID" value="PTQ33803.1"/>
    <property type="molecule type" value="Genomic_DNA"/>
</dbReference>
<dbReference type="GO" id="GO:0005634">
    <property type="term" value="C:nucleus"/>
    <property type="evidence" value="ECO:0007669"/>
    <property type="project" value="UniProtKB-SubCell"/>
</dbReference>
<feature type="compositionally biased region" description="Basic and acidic residues" evidence="4">
    <location>
        <begin position="578"/>
        <end position="591"/>
    </location>
</feature>
<evidence type="ECO:0000313" key="7">
    <source>
        <dbReference type="EMBL" id="PTQ33803.1"/>
    </source>
</evidence>
<evidence type="ECO:0000259" key="6">
    <source>
        <dbReference type="PROSITE" id="PS51186"/>
    </source>
</evidence>
<dbReference type="PANTHER" id="PTHR23196:SF8">
    <property type="entry name" value="N-ACETYLTRANSFERASE"/>
    <property type="match status" value="1"/>
</dbReference>
<organism evidence="7 8">
    <name type="scientific">Marchantia polymorpha</name>
    <name type="common">Common liverwort</name>
    <name type="synonym">Marchantia aquatica</name>
    <dbReference type="NCBI Taxonomy" id="3197"/>
    <lineage>
        <taxon>Eukaryota</taxon>
        <taxon>Viridiplantae</taxon>
        <taxon>Streptophyta</taxon>
        <taxon>Embryophyta</taxon>
        <taxon>Marchantiophyta</taxon>
        <taxon>Marchantiopsida</taxon>
        <taxon>Marchantiidae</taxon>
        <taxon>Marchantiales</taxon>
        <taxon>Marchantiaceae</taxon>
        <taxon>Marchantia</taxon>
    </lineage>
</organism>
<feature type="region of interest" description="Disordered" evidence="4">
    <location>
        <begin position="314"/>
        <end position="342"/>
    </location>
</feature>
<dbReference type="OrthoDB" id="342264at2759"/>
<comment type="subcellular location">
    <subcellularLocation>
        <location evidence="1">Nucleus</location>
    </subcellularLocation>
</comment>
<dbReference type="GO" id="GO:0006974">
    <property type="term" value="P:DNA damage response"/>
    <property type="evidence" value="ECO:0007669"/>
    <property type="project" value="UniProtKB-KW"/>
</dbReference>
<dbReference type="Gramene" id="Mp3g10010.1">
    <property type="protein sequence ID" value="Mp3g10010.1.cds"/>
    <property type="gene ID" value="Mp3g10010"/>
</dbReference>
<evidence type="ECO:0000256" key="2">
    <source>
        <dbReference type="ARBA" id="ARBA00022763"/>
    </source>
</evidence>
<feature type="domain" description="BRCT" evidence="5">
    <location>
        <begin position="979"/>
        <end position="1066"/>
    </location>
</feature>
<feature type="region of interest" description="Disordered" evidence="4">
    <location>
        <begin position="546"/>
        <end position="741"/>
    </location>
</feature>
<dbReference type="Gene3D" id="3.40.50.10190">
    <property type="entry name" value="BRCT domain"/>
    <property type="match status" value="2"/>
</dbReference>
<dbReference type="PANTHER" id="PTHR23196">
    <property type="entry name" value="PAX TRANSCRIPTION ACTIVATION DOMAIN INTERACTING PROTEIN"/>
    <property type="match status" value="1"/>
</dbReference>
<dbReference type="CDD" id="cd18432">
    <property type="entry name" value="BRCT_PAXIP1_rpt6_like"/>
    <property type="match status" value="1"/>
</dbReference>
<dbReference type="InterPro" id="IPR000182">
    <property type="entry name" value="GNAT_dom"/>
</dbReference>
<feature type="compositionally biased region" description="Polar residues" evidence="4">
    <location>
        <begin position="319"/>
        <end position="334"/>
    </location>
</feature>
<feature type="region of interest" description="Disordered" evidence="4">
    <location>
        <begin position="1"/>
        <end position="20"/>
    </location>
</feature>
<dbReference type="Pfam" id="PF16589">
    <property type="entry name" value="BRCT_2"/>
    <property type="match status" value="1"/>
</dbReference>
<feature type="domain" description="BRCT" evidence="5">
    <location>
        <begin position="873"/>
        <end position="956"/>
    </location>
</feature>
<sequence>MPPRGRPVSKGRPSPSAPSGSHIVVLGNCRLDVPDALGYELTHEGFSTEIQDVGTLRVYEAVTRIISPPIGLSFSLLNPKNVDGPGKLLLQDTLHLYNVELPAMSFAANTGKESPFLESCVMDGKYCTLLMRNHEPGSVETELIGAVTFQILPPNCQEAEIPLAAIRHAHQRKGYGTLIYKELRRRLMDVGVTSVFCWGDAESETFWAKQGFVKVAEVDGRGKPRKLPIKGDLKKAMSIPGSAALMVSNLDCGLFQSTVSVPPEQLKAKSSTPNQAVEKIFSDTPSRTHNSANSFQLSNITSPTMMVTTPEFAGEAKSSHVNTPPQTESESPELSTGVPHKSSVSITPLNMDGRLFSLAHNPATAPEVAEPAVNSLQIVPFAAVPDSESMEPNDNPAFGLSMTDFTKDLPATKSPGLINKRTYIRRMHNAARSSGNAMPSRPSGKENISEVKLVVDLEGPGKEGGKLKSFLGPRAKVGQRKATAPKVKSASAGDVTPHDVKQDGAGLSPLSAITGSKATSSLDPASGSEVLGAPVQTSSNNIAIGHESAPESEPLNKSTPAEDETGKRVRSARCNIDQSEKQSGEESKKYDDEDYSPSGPSRQKIGVKRGRPPKVPAIGGAKKIRGAIINDQAGLPGSGATESEKAQAGSVKRGRPPKLPAAGAKKKGTNPTNVRKVATTPALKTGSEECGQGVTSDEKTRPKRGRPAAVIRTATKRRKGDSAGGKDLDRGPGREEADGDEVVANVDGVKDGDDGLADMLNILLPVQESADRGVSVRGCKDANEDISGSSALGSSLKNQVPVTSRADETELNHGLDGTEALPGNNHQQKKSLGSEGRTNMQVASVNGCTVSAAEVPDSESTEAAEEDQELEKQKYVVMLMNMSDDSKKKQLIKHVEKLGGLVTCEGSKCTHVVTMEVRRTLNFCVAISSGAWILSPDWLKVSVKQKRFVAEEPYILSDKKFEAKYNTTLRDVIPKAKQMPNLLLDGLYIYPSPNVHPPVDTISDIIKAAGGQVLATFEEALKLEKKSLGIVLASEEDTEKAMAAAKEGICTYNSDWLLTCIVKQDLDFSVAQFTESL</sequence>
<evidence type="ECO:0000256" key="3">
    <source>
        <dbReference type="ARBA" id="ARBA00023242"/>
    </source>
</evidence>
<dbReference type="Pfam" id="PF00583">
    <property type="entry name" value="Acetyltransf_1"/>
    <property type="match status" value="1"/>
</dbReference>
<feature type="compositionally biased region" description="Basic and acidic residues" evidence="4">
    <location>
        <begin position="720"/>
        <end position="736"/>
    </location>
</feature>
<dbReference type="InterPro" id="IPR036420">
    <property type="entry name" value="BRCT_dom_sf"/>
</dbReference>
<feature type="domain" description="N-acetyltransferase" evidence="6">
    <location>
        <begin position="140"/>
        <end position="240"/>
    </location>
</feature>
<evidence type="ECO:0008006" key="9">
    <source>
        <dbReference type="Google" id="ProtNLM"/>
    </source>
</evidence>
<feature type="region of interest" description="Disordered" evidence="4">
    <location>
        <begin position="458"/>
        <end position="512"/>
    </location>
</feature>
<dbReference type="PROSITE" id="PS50172">
    <property type="entry name" value="BRCT"/>
    <property type="match status" value="2"/>
</dbReference>
<dbReference type="AlphaFoldDB" id="A0A2R6WIY4"/>
<dbReference type="InterPro" id="IPR016181">
    <property type="entry name" value="Acyl_CoA_acyltransferase"/>
</dbReference>
<evidence type="ECO:0000256" key="4">
    <source>
        <dbReference type="SAM" id="MobiDB-lite"/>
    </source>
</evidence>
<evidence type="ECO:0000259" key="5">
    <source>
        <dbReference type="PROSITE" id="PS50172"/>
    </source>
</evidence>
<dbReference type="GO" id="GO:0016747">
    <property type="term" value="F:acyltransferase activity, transferring groups other than amino-acyl groups"/>
    <property type="evidence" value="ECO:0007669"/>
    <property type="project" value="InterPro"/>
</dbReference>